<sequence length="37" mass="4357">MTTTLIKSLKEKQKSLKDYLQQIRPDKYSAEKGKKTE</sequence>
<dbReference type="EMBL" id="CP001720">
    <property type="protein sequence ID" value="ACV64781.1"/>
    <property type="molecule type" value="Genomic_DNA"/>
</dbReference>
<accession>C8VYR0</accession>
<gene>
    <name evidence="1" type="ordered locus">Dtox_4111</name>
</gene>
<dbReference type="STRING" id="485916.Dtox_4111"/>
<dbReference type="Proteomes" id="UP000002217">
    <property type="component" value="Chromosome"/>
</dbReference>
<proteinExistence type="predicted"/>
<reference evidence="1 2" key="1">
    <citation type="journal article" date="2009" name="Stand. Genomic Sci.">
        <title>Complete genome sequence of Desulfotomaculum acetoxidans type strain (5575).</title>
        <authorList>
            <person name="Spring S."/>
            <person name="Lapidus A."/>
            <person name="Schroder M."/>
            <person name="Gleim D."/>
            <person name="Sims D."/>
            <person name="Meincke L."/>
            <person name="Glavina Del Rio T."/>
            <person name="Tice H."/>
            <person name="Copeland A."/>
            <person name="Cheng J.F."/>
            <person name="Lucas S."/>
            <person name="Chen F."/>
            <person name="Nolan M."/>
            <person name="Bruce D."/>
            <person name="Goodwin L."/>
            <person name="Pitluck S."/>
            <person name="Ivanova N."/>
            <person name="Mavromatis K."/>
            <person name="Mikhailova N."/>
            <person name="Pati A."/>
            <person name="Chen A."/>
            <person name="Palaniappan K."/>
            <person name="Land M."/>
            <person name="Hauser L."/>
            <person name="Chang Y.J."/>
            <person name="Jeffries C.D."/>
            <person name="Chain P."/>
            <person name="Saunders E."/>
            <person name="Brettin T."/>
            <person name="Detter J.C."/>
            <person name="Goker M."/>
            <person name="Bristow J."/>
            <person name="Eisen J.A."/>
            <person name="Markowitz V."/>
            <person name="Hugenholtz P."/>
            <person name="Kyrpides N.C."/>
            <person name="Klenk H.P."/>
            <person name="Han C."/>
        </authorList>
    </citation>
    <scope>NUCLEOTIDE SEQUENCE [LARGE SCALE GENOMIC DNA]</scope>
    <source>
        <strain evidence="2">ATCC 49208 / DSM 771 / VKM B-1644</strain>
    </source>
</reference>
<protein>
    <submittedName>
        <fullName evidence="1">Uncharacterized protein</fullName>
    </submittedName>
</protein>
<dbReference type="AlphaFoldDB" id="C8VYR0"/>
<keyword evidence="2" id="KW-1185">Reference proteome</keyword>
<name>C8VYR0_DESAS</name>
<dbReference type="KEGG" id="dae:Dtox_4111"/>
<evidence type="ECO:0000313" key="2">
    <source>
        <dbReference type="Proteomes" id="UP000002217"/>
    </source>
</evidence>
<organism evidence="1 2">
    <name type="scientific">Desulfofarcimen acetoxidans (strain ATCC 49208 / DSM 771 / KCTC 5769 / VKM B-1644 / 5575)</name>
    <name type="common">Desulfotomaculum acetoxidans</name>
    <dbReference type="NCBI Taxonomy" id="485916"/>
    <lineage>
        <taxon>Bacteria</taxon>
        <taxon>Bacillati</taxon>
        <taxon>Bacillota</taxon>
        <taxon>Clostridia</taxon>
        <taxon>Eubacteriales</taxon>
        <taxon>Peptococcaceae</taxon>
        <taxon>Desulfofarcimen</taxon>
    </lineage>
</organism>
<evidence type="ECO:0000313" key="1">
    <source>
        <dbReference type="EMBL" id="ACV64781.1"/>
    </source>
</evidence>
<dbReference type="HOGENOM" id="CLU_3342887_0_0_9"/>